<evidence type="ECO:0000256" key="3">
    <source>
        <dbReference type="ARBA" id="ARBA00022679"/>
    </source>
</evidence>
<dbReference type="Pfam" id="PF13727">
    <property type="entry name" value="CoA_binding_3"/>
    <property type="match status" value="1"/>
</dbReference>
<comment type="similarity">
    <text evidence="2">Belongs to the bacterial sugar transferase family.</text>
</comment>
<gene>
    <name evidence="9" type="ORF">AZ34_13415</name>
</gene>
<feature type="transmembrane region" description="Helical" evidence="7">
    <location>
        <begin position="53"/>
        <end position="72"/>
    </location>
</feature>
<evidence type="ECO:0000256" key="7">
    <source>
        <dbReference type="SAM" id="Phobius"/>
    </source>
</evidence>
<keyword evidence="4 7" id="KW-0812">Transmembrane</keyword>
<dbReference type="NCBIfam" id="TIGR03023">
    <property type="entry name" value="WcaJ_sugtrans"/>
    <property type="match status" value="1"/>
</dbReference>
<dbReference type="Gene3D" id="3.40.50.720">
    <property type="entry name" value="NAD(P)-binding Rossmann-like Domain"/>
    <property type="match status" value="1"/>
</dbReference>
<evidence type="ECO:0000256" key="2">
    <source>
        <dbReference type="ARBA" id="ARBA00006464"/>
    </source>
</evidence>
<dbReference type="Pfam" id="PF02397">
    <property type="entry name" value="Bac_transf"/>
    <property type="match status" value="1"/>
</dbReference>
<dbReference type="AlphaFoldDB" id="A0A016XL71"/>
<comment type="caution">
    <text evidence="9">The sequence shown here is derived from an EMBL/GenBank/DDBJ whole genome shotgun (WGS) entry which is preliminary data.</text>
</comment>
<comment type="subcellular location">
    <subcellularLocation>
        <location evidence="1">Membrane</location>
        <topology evidence="1">Multi-pass membrane protein</topology>
    </subcellularLocation>
</comment>
<evidence type="ECO:0000313" key="10">
    <source>
        <dbReference type="Proteomes" id="UP000023268"/>
    </source>
</evidence>
<keyword evidence="3 9" id="KW-0808">Transferase</keyword>
<evidence type="ECO:0000256" key="1">
    <source>
        <dbReference type="ARBA" id="ARBA00004141"/>
    </source>
</evidence>
<dbReference type="InterPro" id="IPR017473">
    <property type="entry name" value="Undecaprenyl-P_gluc_Ptfrase"/>
</dbReference>
<feature type="domain" description="Bacterial sugar transferase" evidence="8">
    <location>
        <begin position="283"/>
        <end position="467"/>
    </location>
</feature>
<dbReference type="OrthoDB" id="9808602at2"/>
<dbReference type="InterPro" id="IPR003362">
    <property type="entry name" value="Bact_transf"/>
</dbReference>
<evidence type="ECO:0000313" key="9">
    <source>
        <dbReference type="EMBL" id="EYC51958.1"/>
    </source>
</evidence>
<dbReference type="PANTHER" id="PTHR30576:SF21">
    <property type="entry name" value="UDP-GLUCOSE:UNDECAPRENYL-PHOSPHATE GLUCOSE-1-PHOSPHATE TRANSFERASE"/>
    <property type="match status" value="1"/>
</dbReference>
<dbReference type="EMBL" id="JEMG01000001">
    <property type="protein sequence ID" value="EYC51958.1"/>
    <property type="molecule type" value="Genomic_DNA"/>
</dbReference>
<evidence type="ECO:0000256" key="6">
    <source>
        <dbReference type="ARBA" id="ARBA00023136"/>
    </source>
</evidence>
<dbReference type="Proteomes" id="UP000023268">
    <property type="component" value="Unassembled WGS sequence"/>
</dbReference>
<dbReference type="NCBIfam" id="TIGR03025">
    <property type="entry name" value="EPS_sugtrans"/>
    <property type="match status" value="1"/>
</dbReference>
<keyword evidence="6 7" id="KW-0472">Membrane</keyword>
<evidence type="ECO:0000259" key="8">
    <source>
        <dbReference type="Pfam" id="PF02397"/>
    </source>
</evidence>
<dbReference type="RefSeq" id="WP_051509822.1">
    <property type="nucleotide sequence ID" value="NZ_JEMG01000001.1"/>
</dbReference>
<proteinExistence type="inferred from homology"/>
<keyword evidence="5 7" id="KW-1133">Transmembrane helix</keyword>
<dbReference type="PANTHER" id="PTHR30576">
    <property type="entry name" value="COLANIC BIOSYNTHESIS UDP-GLUCOSE LIPID CARRIER TRANSFERASE"/>
    <property type="match status" value="1"/>
</dbReference>
<dbReference type="eggNOG" id="COG2148">
    <property type="taxonomic scope" value="Bacteria"/>
</dbReference>
<evidence type="ECO:0000256" key="5">
    <source>
        <dbReference type="ARBA" id="ARBA00022989"/>
    </source>
</evidence>
<protein>
    <submittedName>
        <fullName evidence="9">UDP-phosphate glucose phosphotransferase</fullName>
    </submittedName>
</protein>
<dbReference type="InterPro" id="IPR017475">
    <property type="entry name" value="EPS_sugar_tfrase"/>
</dbReference>
<sequence>MSETHAQMASATLRRPLQHAALGRDNLLSVVESLLSPFALIFSLWLVCWYVEGTLSAPYLILSVLVFALNFPGQARLQSTPRQLLIDIGLHWLWIFGLLMLTGYATGYIREYSWSALWTWAWAAPLTELMASMALRIVAPAVLRLQGPPQRALIVGMNAQGLDFAEKIKRSRYSRIELAGFVDSRGVERLRPESTQLVLGTLDGLAGLVQSRHIQRIYLSLPMASQPRILQILDALKDTTVSIYFVPDMFVTDLIQAHTDTVCGMTVISVCETPFTGFHGFVKRSSDILFASLILLLILPLLAAIAIAIKWNSPGPVIFRQRRYGLDGEEIVVYKFRSMTVTEDGGTIAQARKNDPRITRTGAFLRKTSLDELPQFINVLQGRMSIVGPRPHAVAHNELYRKLIKGYMVRHKVKPGITGWAQINGYRGETDTLEKMQGRVDFDLDYLRNWSLLLDVLIILKTVRLVLQDQKAY</sequence>
<feature type="transmembrane region" description="Helical" evidence="7">
    <location>
        <begin position="84"/>
        <end position="105"/>
    </location>
</feature>
<feature type="transmembrane region" description="Helical" evidence="7">
    <location>
        <begin position="27"/>
        <end position="47"/>
    </location>
</feature>
<dbReference type="GO" id="GO:0016020">
    <property type="term" value="C:membrane"/>
    <property type="evidence" value="ECO:0007669"/>
    <property type="project" value="UniProtKB-SubCell"/>
</dbReference>
<reference evidence="9 10" key="1">
    <citation type="submission" date="2014-02" db="EMBL/GenBank/DDBJ databases">
        <title>Draft Genome of Hylemonella gracilis isolated from the Niagara River.</title>
        <authorList>
            <person name="Pawlowski D.R."/>
            <person name="Koudelka G.B."/>
        </authorList>
    </citation>
    <scope>NUCLEOTIDE SEQUENCE [LARGE SCALE GENOMIC DNA]</scope>
    <source>
        <strain evidence="9 10">Niagara R</strain>
    </source>
</reference>
<feature type="transmembrane region" description="Helical" evidence="7">
    <location>
        <begin position="117"/>
        <end position="143"/>
    </location>
</feature>
<organism evidence="9 10">
    <name type="scientific">Hylemonella gracilis str. Niagara R</name>
    <dbReference type="NCBI Taxonomy" id="1458275"/>
    <lineage>
        <taxon>Bacteria</taxon>
        <taxon>Pseudomonadati</taxon>
        <taxon>Pseudomonadota</taxon>
        <taxon>Betaproteobacteria</taxon>
        <taxon>Burkholderiales</taxon>
        <taxon>Comamonadaceae</taxon>
        <taxon>Hylemonella</taxon>
    </lineage>
</organism>
<dbReference type="STRING" id="1458275.AZ34_13415"/>
<evidence type="ECO:0000256" key="4">
    <source>
        <dbReference type="ARBA" id="ARBA00022692"/>
    </source>
</evidence>
<dbReference type="GO" id="GO:0009242">
    <property type="term" value="P:colanic acid biosynthetic process"/>
    <property type="evidence" value="ECO:0007669"/>
    <property type="project" value="TreeGrafter"/>
</dbReference>
<name>A0A016XL71_9BURK</name>
<accession>A0A016XL71</accession>
<feature type="transmembrane region" description="Helical" evidence="7">
    <location>
        <begin position="288"/>
        <end position="309"/>
    </location>
</feature>
<dbReference type="GO" id="GO:0089702">
    <property type="term" value="F:undecaprenyl-phosphate glucose phosphotransferase activity"/>
    <property type="evidence" value="ECO:0007669"/>
    <property type="project" value="TreeGrafter"/>
</dbReference>